<dbReference type="InterPro" id="IPR050452">
    <property type="entry name" value="Metacaspase"/>
</dbReference>
<feature type="domain" description="Peptidase C14 caspase" evidence="2">
    <location>
        <begin position="145"/>
        <end position="379"/>
    </location>
</feature>
<evidence type="ECO:0000313" key="3">
    <source>
        <dbReference type="EMBL" id="GID44011.1"/>
    </source>
</evidence>
<dbReference type="Gene3D" id="3.40.50.1460">
    <property type="match status" value="1"/>
</dbReference>
<name>A0ABQ3WAD7_9ACTN</name>
<dbReference type="PANTHER" id="PTHR48104">
    <property type="entry name" value="METACASPASE-4"/>
    <property type="match status" value="1"/>
</dbReference>
<dbReference type="EMBL" id="BOMF01000019">
    <property type="protein sequence ID" value="GID44011.1"/>
    <property type="molecule type" value="Genomic_DNA"/>
</dbReference>
<evidence type="ECO:0000256" key="1">
    <source>
        <dbReference type="SAM" id="MobiDB-lite"/>
    </source>
</evidence>
<gene>
    <name evidence="3" type="ORF">Aca07nite_12860</name>
</gene>
<comment type="caution">
    <text evidence="3">The sequence shown here is derived from an EMBL/GenBank/DDBJ whole genome shotgun (WGS) entry which is preliminary data.</text>
</comment>
<evidence type="ECO:0000259" key="2">
    <source>
        <dbReference type="Pfam" id="PF00656"/>
    </source>
</evidence>
<proteinExistence type="predicted"/>
<accession>A0ABQ3WAD7</accession>
<dbReference type="Pfam" id="PF00656">
    <property type="entry name" value="Peptidase_C14"/>
    <property type="match status" value="1"/>
</dbReference>
<reference evidence="3" key="1">
    <citation type="submission" date="2021-01" db="EMBL/GenBank/DDBJ databases">
        <title>Whole genome shotgun sequence of Actinoplanes capillaceus NBRC 16408.</title>
        <authorList>
            <person name="Komaki H."/>
            <person name="Tamura T."/>
        </authorList>
    </citation>
    <scope>NUCLEOTIDE SEQUENCE [LARGE SCALE GENOMIC DNA]</scope>
    <source>
        <strain evidence="3">NBRC 16408</strain>
    </source>
</reference>
<dbReference type="PANTHER" id="PTHR48104:SF30">
    <property type="entry name" value="METACASPASE-1"/>
    <property type="match status" value="1"/>
</dbReference>
<protein>
    <recommendedName>
        <fullName evidence="2">Peptidase C14 caspase domain-containing protein</fullName>
    </recommendedName>
</protein>
<feature type="region of interest" description="Disordered" evidence="1">
    <location>
        <begin position="292"/>
        <end position="314"/>
    </location>
</feature>
<dbReference type="InterPro" id="IPR011600">
    <property type="entry name" value="Pept_C14_caspase"/>
</dbReference>
<sequence length="760" mass="82427">MSENAAIRLQPLVRWPRQVRAHTRYQVIVDLTVDDGQEWPYPAEEQTIGCLLEGAPWCAAESVGSDLLVLHRFGGTYGPVRFVLHVGALGTDPKPLRLTFLSSGGIPFRTVELPVARAEAETEAVYDDVPVTLAEPPPAERRTVFALLVGINDAGPGRHPLQGAVNDVEAAEALLRAAAVDSHQLRTEILRDSDATRDAIVTSLRTLADQVGPDDTVLFWFSGNGSTVEAPTDEWRLFPGGRIPTLICHSNDGGRAEITATELTDFASRITDQGTHVVVVVDGCHSGLAPYRLTDPPLNSPSEAEPSENRQGSHVTLSACLPHERAQEIVVNGRWHGAFSWALLRAMARLGPTATYRELISATRREMDFRSAHQTPFLSPASDTVIDQPFLGGAVRQPASLTVMNWGQDGWWINIGACHGVPAAPGTRVTTLNTSSPREAEVVEVRAVDSLVEPIGWEPERHTQYPVVVSTMATVLTTVVIDPAARRVREALHAAGPSPLVREATSGETPDLHVVAAGDTAAVLVAGDEPPLQEGIVLDAEGARRTVGTLEHVARWRLIYLLENPLSGLAGAVRIEVVPAQDAETRVPAQGTFLQTDAHGVIRLRARRTGSNWQPPAIFVRLRNLRDEPLYCALLDLTSMFAVRVNLFPGDFIGPRRLAAAAEGRRLAVHQPDGKPIRPGGRDRTWLKLMVCRTPFSVEQFALPPIGRRSSTSRLASPSLLSAVGRLAVTESHDAATDPSPTGDAYDWWTTMIPIEVVYD</sequence>
<organism evidence="3">
    <name type="scientific">Actinoplanes campanulatus</name>
    <dbReference type="NCBI Taxonomy" id="113559"/>
    <lineage>
        <taxon>Bacteria</taxon>
        <taxon>Bacillati</taxon>
        <taxon>Actinomycetota</taxon>
        <taxon>Actinomycetes</taxon>
        <taxon>Micromonosporales</taxon>
        <taxon>Micromonosporaceae</taxon>
        <taxon>Actinoplanes</taxon>
    </lineage>
</organism>